<dbReference type="KEGG" id="fper:ACH24_06770"/>
<dbReference type="EMBL" id="CP012505">
    <property type="protein sequence ID" value="ALB02255.1"/>
    <property type="molecule type" value="Genomic_DNA"/>
</dbReference>
<feature type="transmembrane region" description="Helical" evidence="6">
    <location>
        <begin position="40"/>
        <end position="57"/>
    </location>
</feature>
<dbReference type="InterPro" id="IPR007267">
    <property type="entry name" value="GtrA_DPMS_TM"/>
</dbReference>
<dbReference type="RefSeq" id="WP_064461706.1">
    <property type="nucleotide sequence ID" value="NZ_CP012505.1"/>
</dbReference>
<organism evidence="8 9">
    <name type="scientific">Francisella persica ATCC VR-331</name>
    <dbReference type="NCBI Taxonomy" id="1086726"/>
    <lineage>
        <taxon>Bacteria</taxon>
        <taxon>Pseudomonadati</taxon>
        <taxon>Pseudomonadota</taxon>
        <taxon>Gammaproteobacteria</taxon>
        <taxon>Thiotrichales</taxon>
        <taxon>Francisellaceae</taxon>
        <taxon>Francisella</taxon>
    </lineage>
</organism>
<evidence type="ECO:0000313" key="9">
    <source>
        <dbReference type="Proteomes" id="UP000242800"/>
    </source>
</evidence>
<keyword evidence="9" id="KW-1185">Reference proteome</keyword>
<dbReference type="GO" id="GO:0005886">
    <property type="term" value="C:plasma membrane"/>
    <property type="evidence" value="ECO:0007669"/>
    <property type="project" value="TreeGrafter"/>
</dbReference>
<evidence type="ECO:0000256" key="1">
    <source>
        <dbReference type="ARBA" id="ARBA00004141"/>
    </source>
</evidence>
<evidence type="ECO:0000256" key="2">
    <source>
        <dbReference type="ARBA" id="ARBA00009399"/>
    </source>
</evidence>
<dbReference type="InterPro" id="IPR051401">
    <property type="entry name" value="GtrA_CellWall_Glycosyl"/>
</dbReference>
<feature type="transmembrane region" description="Helical" evidence="6">
    <location>
        <begin position="97"/>
        <end position="122"/>
    </location>
</feature>
<name>A0AAC8VEN4_9GAMM</name>
<comment type="subcellular location">
    <subcellularLocation>
        <location evidence="1">Membrane</location>
        <topology evidence="1">Multi-pass membrane protein</topology>
    </subcellularLocation>
</comment>
<dbReference type="GO" id="GO:0000271">
    <property type="term" value="P:polysaccharide biosynthetic process"/>
    <property type="evidence" value="ECO:0007669"/>
    <property type="project" value="InterPro"/>
</dbReference>
<evidence type="ECO:0000256" key="4">
    <source>
        <dbReference type="ARBA" id="ARBA00022989"/>
    </source>
</evidence>
<keyword evidence="4 6" id="KW-1133">Transmembrane helix</keyword>
<keyword evidence="3 6" id="KW-0812">Transmembrane</keyword>
<feature type="domain" description="GtrA/DPMS transmembrane" evidence="7">
    <location>
        <begin position="9"/>
        <end position="123"/>
    </location>
</feature>
<evidence type="ECO:0000256" key="6">
    <source>
        <dbReference type="SAM" id="Phobius"/>
    </source>
</evidence>
<dbReference type="PANTHER" id="PTHR38459:SF1">
    <property type="entry name" value="PROPHAGE BACTOPRENOL-LINKED GLUCOSE TRANSLOCASE HOMOLOG"/>
    <property type="match status" value="1"/>
</dbReference>
<proteinExistence type="inferred from homology"/>
<comment type="similarity">
    <text evidence="2">Belongs to the GtrA family.</text>
</comment>
<evidence type="ECO:0000256" key="3">
    <source>
        <dbReference type="ARBA" id="ARBA00022692"/>
    </source>
</evidence>
<dbReference type="Proteomes" id="UP000242800">
    <property type="component" value="Chromosome"/>
</dbReference>
<gene>
    <name evidence="8" type="ORF">ACH24_06770</name>
</gene>
<sequence>MLKKQLYFFIIVGILASITNFIIVWILVEVSIFRPLVANFFAFLTAFNVSYFGHRFLTFSTTTQSHKKAVIQFFINVIIGLGLNESIYYVLLHILKIQYLLALFITMGLVAIYTFVVSKFLIFKV</sequence>
<dbReference type="Pfam" id="PF04138">
    <property type="entry name" value="GtrA_DPMS_TM"/>
    <property type="match status" value="1"/>
</dbReference>
<evidence type="ECO:0000256" key="5">
    <source>
        <dbReference type="ARBA" id="ARBA00023136"/>
    </source>
</evidence>
<dbReference type="PANTHER" id="PTHR38459">
    <property type="entry name" value="PROPHAGE BACTOPRENOL-LINKED GLUCOSE TRANSLOCASE HOMOLOG"/>
    <property type="match status" value="1"/>
</dbReference>
<evidence type="ECO:0000259" key="7">
    <source>
        <dbReference type="Pfam" id="PF04138"/>
    </source>
</evidence>
<dbReference type="AlphaFoldDB" id="A0AAC8VEN4"/>
<evidence type="ECO:0000313" key="8">
    <source>
        <dbReference type="EMBL" id="ALB02255.1"/>
    </source>
</evidence>
<feature type="transmembrane region" description="Helical" evidence="6">
    <location>
        <begin position="7"/>
        <end position="28"/>
    </location>
</feature>
<protein>
    <submittedName>
        <fullName evidence="8">Polysaccharide biosynthesis protein GtrA</fullName>
    </submittedName>
</protein>
<feature type="transmembrane region" description="Helical" evidence="6">
    <location>
        <begin position="69"/>
        <end position="91"/>
    </location>
</feature>
<keyword evidence="5 6" id="KW-0472">Membrane</keyword>
<accession>A0AAC8VEN4</accession>
<reference evidence="8 9" key="1">
    <citation type="journal article" date="2016" name="Int. J. Syst. Evol. Microbiol.">
        <title>Reclassification of Wolbachia persica as Francisella persica comb. nov. and emended description of the family Francisellaceae.</title>
        <authorList>
            <person name="Larson M.A."/>
            <person name="Nalbantoglu U."/>
            <person name="Sayood K."/>
            <person name="Zentz E.B."/>
            <person name="Cer R.Z."/>
            <person name="Iwen P.C."/>
            <person name="Francesconi S.C."/>
            <person name="Bishop-Lilly K.A."/>
            <person name="Mokashi V.P."/>
            <person name="Sjostedt A."/>
            <person name="Hinrichs S.H."/>
        </authorList>
    </citation>
    <scope>NUCLEOTIDE SEQUENCE [LARGE SCALE GENOMIC DNA]</scope>
    <source>
        <strain evidence="8 9">FSC845</strain>
    </source>
</reference>